<dbReference type="Pfam" id="PF11054">
    <property type="entry name" value="Surface_antigen"/>
    <property type="match status" value="1"/>
</dbReference>
<protein>
    <submittedName>
        <fullName evidence="3">SAG family member</fullName>
    </submittedName>
</protein>
<dbReference type="AlphaFoldDB" id="U6LKH0"/>
<reference evidence="3" key="1">
    <citation type="submission" date="2013-10" db="EMBL/GenBank/DDBJ databases">
        <title>Genomic analysis of the causative agents of coccidiosis in chickens.</title>
        <authorList>
            <person name="Reid A.J."/>
            <person name="Blake D."/>
            <person name="Billington K."/>
            <person name="Browne H."/>
            <person name="Dunn M."/>
            <person name="Hung S."/>
            <person name="Kawahara F."/>
            <person name="Miranda-Saavedra D."/>
            <person name="Mourier T."/>
            <person name="Nagra H."/>
            <person name="Otto T.D."/>
            <person name="Rawlings N."/>
            <person name="Sanchez A."/>
            <person name="Sanders M."/>
            <person name="Subramaniam C."/>
            <person name="Tay Y."/>
            <person name="Dear P."/>
            <person name="Doerig C."/>
            <person name="Gruber A."/>
            <person name="Parkinson J."/>
            <person name="Shirley M."/>
            <person name="Wan K.L."/>
            <person name="Berriman M."/>
            <person name="Tomley F."/>
            <person name="Pain A."/>
        </authorList>
    </citation>
    <scope>NUCLEOTIDE SEQUENCE [LARGE SCALE GENOMIC DNA]</scope>
    <source>
        <strain evidence="3">Houghton</strain>
    </source>
</reference>
<feature type="signal peptide" evidence="2">
    <location>
        <begin position="1"/>
        <end position="19"/>
    </location>
</feature>
<evidence type="ECO:0000313" key="3">
    <source>
        <dbReference type="EMBL" id="CDJ50847.1"/>
    </source>
</evidence>
<feature type="region of interest" description="Disordered" evidence="1">
    <location>
        <begin position="166"/>
        <end position="187"/>
    </location>
</feature>
<reference evidence="3" key="2">
    <citation type="submission" date="2013-10" db="EMBL/GenBank/DDBJ databases">
        <authorList>
            <person name="Aslett M."/>
        </authorList>
    </citation>
    <scope>NUCLEOTIDE SEQUENCE [LARGE SCALE GENOMIC DNA]</scope>
    <source>
        <strain evidence="3">Houghton</strain>
    </source>
</reference>
<name>U6LKH0_9EIME</name>
<keyword evidence="4" id="KW-1185">Reference proteome</keyword>
<dbReference type="VEuPathDB" id="ToxoDB:EBH_0036870"/>
<dbReference type="EMBL" id="HG712457">
    <property type="protein sequence ID" value="CDJ50847.1"/>
    <property type="molecule type" value="Genomic_DNA"/>
</dbReference>
<keyword evidence="2" id="KW-0732">Signal</keyword>
<dbReference type="InterPro" id="IPR021288">
    <property type="entry name" value="Surface_antigen"/>
</dbReference>
<organism evidence="3 4">
    <name type="scientific">Eimeria brunetti</name>
    <dbReference type="NCBI Taxonomy" id="51314"/>
    <lineage>
        <taxon>Eukaryota</taxon>
        <taxon>Sar</taxon>
        <taxon>Alveolata</taxon>
        <taxon>Apicomplexa</taxon>
        <taxon>Conoidasida</taxon>
        <taxon>Coccidia</taxon>
        <taxon>Eucoccidiorida</taxon>
        <taxon>Eimeriorina</taxon>
        <taxon>Eimeriidae</taxon>
        <taxon>Eimeria</taxon>
    </lineage>
</organism>
<accession>U6LKH0</accession>
<evidence type="ECO:0000313" key="4">
    <source>
        <dbReference type="Proteomes" id="UP000030750"/>
    </source>
</evidence>
<dbReference type="Proteomes" id="UP000030750">
    <property type="component" value="Unassembled WGS sequence"/>
</dbReference>
<feature type="compositionally biased region" description="Low complexity" evidence="1">
    <location>
        <begin position="166"/>
        <end position="184"/>
    </location>
</feature>
<evidence type="ECO:0000256" key="2">
    <source>
        <dbReference type="SAM" id="SignalP"/>
    </source>
</evidence>
<feature type="chain" id="PRO_5004673841" evidence="2">
    <location>
        <begin position="20"/>
        <end position="259"/>
    </location>
</feature>
<proteinExistence type="predicted"/>
<sequence>MRRFGSVFLAATALAAARGASSLGQDQGENGSAVAASCLAEFNTAREKAGLEAFTAETVEDKKIPIETGDYVKAGEAVTKTLEGTARSGTYAYAPQTGSTADCSAAVSFWKEAHVNFQELPTEYKSDNEGLYAESRNRSLVALFNPNKNATVDCAYFTCPLPTTTTTTASTTTATTTETTSESTTVDKPKAVASEVSERQGSEPATAPFAIPFYYGDVIQVGQQDGPSVRRLETTENSVMGLVCLTNPAALVANEKPFR</sequence>
<gene>
    <name evidence="3" type="ORF">EBH_0036870</name>
</gene>
<evidence type="ECO:0000256" key="1">
    <source>
        <dbReference type="SAM" id="MobiDB-lite"/>
    </source>
</evidence>